<geneLocation type="plasmid" evidence="2">
    <name>unnamed5</name>
</geneLocation>
<proteinExistence type="predicted"/>
<dbReference type="InterPro" id="IPR022028">
    <property type="entry name" value="DUF3604"/>
</dbReference>
<feature type="signal peptide" evidence="1">
    <location>
        <begin position="1"/>
        <end position="25"/>
    </location>
</feature>
<dbReference type="EMBL" id="CP123390">
    <property type="protein sequence ID" value="XCC97842.1"/>
    <property type="molecule type" value="Genomic_DNA"/>
</dbReference>
<keyword evidence="1" id="KW-0732">Signal</keyword>
<organism evidence="2">
    <name type="scientific">Alloyangia sp. H15</name>
    <dbReference type="NCBI Taxonomy" id="3029062"/>
    <lineage>
        <taxon>Bacteria</taxon>
        <taxon>Pseudomonadati</taxon>
        <taxon>Pseudomonadota</taxon>
        <taxon>Alphaproteobacteria</taxon>
        <taxon>Rhodobacterales</taxon>
        <taxon>Roseobacteraceae</taxon>
        <taxon>Alloyangia</taxon>
    </lineage>
</organism>
<gene>
    <name evidence="2" type="ORF">PVT71_28880</name>
</gene>
<keyword evidence="2" id="KW-0614">Plasmid</keyword>
<name>A0AAU8ASD8_9RHOB</name>
<feature type="chain" id="PRO_5043324991" evidence="1">
    <location>
        <begin position="26"/>
        <end position="119"/>
    </location>
</feature>
<reference evidence="2" key="1">
    <citation type="submission" date="2023-02" db="EMBL/GenBank/DDBJ databases">
        <title>Description and genomic characterization of Salipiger bruguierae sp. nov., isolated from the sediment of mangrove plant Bruguiera sexangula.</title>
        <authorList>
            <person name="Long M."/>
        </authorList>
    </citation>
    <scope>NUCLEOTIDE SEQUENCE</scope>
    <source>
        <strain evidence="2">H15</strain>
        <plasmid evidence="2">unnamed5</plasmid>
    </source>
</reference>
<dbReference type="Pfam" id="PF12228">
    <property type="entry name" value="DUF3604"/>
    <property type="match status" value="1"/>
</dbReference>
<sequence length="119" mass="12879">MLRQNFLPFLSLGALHATTASGGFAQASEADAPTNPLKEAHIGEQHLHTGVSMDALIGSDPRPSFFQGPGSIKSTWKKNFEAAEKNYEPGKFAAIHAYEWSSMPSDANPQRLLPEGRLS</sequence>
<evidence type="ECO:0000313" key="2">
    <source>
        <dbReference type="EMBL" id="XCC97842.1"/>
    </source>
</evidence>
<dbReference type="RefSeq" id="WP_224848454.1">
    <property type="nucleotide sequence ID" value="NZ_CP123390.1"/>
</dbReference>
<accession>A0AAU8ASD8</accession>
<protein>
    <submittedName>
        <fullName evidence="2">DUF3604 domain-containing protein</fullName>
    </submittedName>
</protein>
<evidence type="ECO:0000256" key="1">
    <source>
        <dbReference type="SAM" id="SignalP"/>
    </source>
</evidence>
<dbReference type="AlphaFoldDB" id="A0AAU8ASD8"/>